<dbReference type="PANTHER" id="PTHR12963:SF4">
    <property type="entry name" value="ACTIVATING SIGNAL COINTEGRATOR 1"/>
    <property type="match status" value="1"/>
</dbReference>
<evidence type="ECO:0000313" key="3">
    <source>
        <dbReference type="Proteomes" id="UP000010422"/>
    </source>
</evidence>
<dbReference type="GO" id="GO:0008270">
    <property type="term" value="F:zinc ion binding"/>
    <property type="evidence" value="ECO:0007669"/>
    <property type="project" value="InterPro"/>
</dbReference>
<dbReference type="InterPro" id="IPR039128">
    <property type="entry name" value="TRIP4-like"/>
</dbReference>
<accession>L0PAK6</accession>
<organism evidence="3">
    <name type="scientific">Pneumocystis jirovecii</name>
    <name type="common">Human pneumocystis pneumonia agent</name>
    <dbReference type="NCBI Taxonomy" id="42068"/>
    <lineage>
        <taxon>Eukaryota</taxon>
        <taxon>Fungi</taxon>
        <taxon>Dikarya</taxon>
        <taxon>Ascomycota</taxon>
        <taxon>Taphrinomycotina</taxon>
        <taxon>Pneumocystomycetes</taxon>
        <taxon>Pneumocystaceae</taxon>
        <taxon>Pneumocystis</taxon>
    </lineage>
</organism>
<dbReference type="GO" id="GO:0005634">
    <property type="term" value="C:nucleus"/>
    <property type="evidence" value="ECO:0007669"/>
    <property type="project" value="InterPro"/>
</dbReference>
<dbReference type="GO" id="GO:0045893">
    <property type="term" value="P:positive regulation of DNA-templated transcription"/>
    <property type="evidence" value="ECO:0007669"/>
    <property type="project" value="TreeGrafter"/>
</dbReference>
<sequence>MGFERGCCAQKTMDGTERWTLAMLEALLSVDYVVLKELVAHVMELRSAEASTAYFKDLLGESAAVNDFISEFNSRRFGIRGIEMGEMEGLFKGQMSGKIRPYREKTNVGRIKQAKTSDKCLHSVFNESLAPIRANGIETALEEKSVTTPKVSAFCGSSLEASDGSSQFRERKPKLGILTSELGMKKPKKMDLKLASLSDIDSALKRLELSEIKSQGRKKCYCQVYLARKHPLNHLVPNCLICGKIICVVEGINSWTDLN</sequence>
<dbReference type="VEuPathDB" id="FungiDB:PNEJI1_002317"/>
<protein>
    <recommendedName>
        <fullName evidence="1">TRIP4/RQT4 C2HC5-type zinc finger domain-containing protein</fullName>
    </recommendedName>
</protein>
<gene>
    <name evidence="2" type="ORF">PNEJI1_002317</name>
</gene>
<evidence type="ECO:0000259" key="1">
    <source>
        <dbReference type="Pfam" id="PF06221"/>
    </source>
</evidence>
<dbReference type="AlphaFoldDB" id="L0PAK6"/>
<reference evidence="2 3" key="1">
    <citation type="journal article" date="2012" name="MBio">
        <title>De novo assembly of the Pneumocystis jirovecii genome from a single bronchoalveolar lavage fluid specimen from a patient.</title>
        <authorList>
            <person name="Cisse O.H."/>
            <person name="Pagni M."/>
            <person name="Hauser P.M."/>
        </authorList>
    </citation>
    <scope>NUCLEOTIDE SEQUENCE [LARGE SCALE GENOMIC DNA]</scope>
    <source>
        <strain evidence="2 3">SE8</strain>
    </source>
</reference>
<name>L0PAK6_PNEJI</name>
<dbReference type="STRING" id="1209962.L0PAK6"/>
<feature type="domain" description="TRIP4/RQT4 C2HC5-type zinc finger" evidence="1">
    <location>
        <begin position="217"/>
        <end position="252"/>
    </location>
</feature>
<dbReference type="InParanoid" id="L0PAK6"/>
<evidence type="ECO:0000313" key="2">
    <source>
        <dbReference type="EMBL" id="CCJ29383.1"/>
    </source>
</evidence>
<proteinExistence type="predicted"/>
<dbReference type="GO" id="GO:0072344">
    <property type="term" value="P:rescue of stalled ribosome"/>
    <property type="evidence" value="ECO:0007669"/>
    <property type="project" value="InterPro"/>
</dbReference>
<comment type="caution">
    <text evidence="2">The sequence shown here is derived from an EMBL/GenBank/DDBJ whole genome shotgun (WGS) entry which is preliminary data.</text>
</comment>
<dbReference type="PANTHER" id="PTHR12963">
    <property type="entry name" value="THYROID RECEPTOR INTERACTING PROTEIN RELATED"/>
    <property type="match status" value="1"/>
</dbReference>
<dbReference type="GO" id="GO:0180022">
    <property type="term" value="C:RQC-trigger complex"/>
    <property type="evidence" value="ECO:0007669"/>
    <property type="project" value="InterPro"/>
</dbReference>
<dbReference type="EMBL" id="CAKM01000180">
    <property type="protein sequence ID" value="CCJ29383.1"/>
    <property type="molecule type" value="Genomic_DNA"/>
</dbReference>
<dbReference type="InterPro" id="IPR009349">
    <property type="entry name" value="TRIP4/RQT4_C2HC5_Znf"/>
</dbReference>
<dbReference type="Pfam" id="PF06221">
    <property type="entry name" value="zf-C2HC5"/>
    <property type="match status" value="1"/>
</dbReference>
<dbReference type="Proteomes" id="UP000010422">
    <property type="component" value="Unassembled WGS sequence"/>
</dbReference>